<keyword evidence="8 10" id="KW-0472">Membrane</keyword>
<gene>
    <name evidence="12" type="ordered locus">Dtox_3733</name>
</gene>
<keyword evidence="13" id="KW-1185">Reference proteome</keyword>
<dbReference type="Gene3D" id="3.40.50.300">
    <property type="entry name" value="P-loop containing nucleotide triphosphate hydrolases"/>
    <property type="match status" value="1"/>
</dbReference>
<dbReference type="OrthoDB" id="9784332at2"/>
<dbReference type="SUPFAM" id="SSF52540">
    <property type="entry name" value="P-loop containing nucleoside triphosphate hydrolases"/>
    <property type="match status" value="1"/>
</dbReference>
<protein>
    <recommendedName>
        <fullName evidence="10">ABC transporter ATP-binding protein</fullName>
    </recommendedName>
</protein>
<evidence type="ECO:0000256" key="9">
    <source>
        <dbReference type="ARBA" id="ARBA00025157"/>
    </source>
</evidence>
<dbReference type="EMBL" id="CP001720">
    <property type="protein sequence ID" value="ACV64441.1"/>
    <property type="molecule type" value="Genomic_DNA"/>
</dbReference>
<dbReference type="InterPro" id="IPR005876">
    <property type="entry name" value="Co_trans_ATP-bd"/>
</dbReference>
<comment type="similarity">
    <text evidence="2 10">Belongs to the ABC transporter superfamily.</text>
</comment>
<dbReference type="PANTHER" id="PTHR43553">
    <property type="entry name" value="HEAVY METAL TRANSPORTER"/>
    <property type="match status" value="1"/>
</dbReference>
<dbReference type="HOGENOM" id="CLU_000604_1_22_9"/>
<dbReference type="NCBIfam" id="TIGR01166">
    <property type="entry name" value="cbiO"/>
    <property type="match status" value="1"/>
</dbReference>
<dbReference type="RefSeq" id="WP_015759125.1">
    <property type="nucleotide sequence ID" value="NC_013216.1"/>
</dbReference>
<evidence type="ECO:0000256" key="10">
    <source>
        <dbReference type="RuleBase" id="RU364103"/>
    </source>
</evidence>
<dbReference type="InterPro" id="IPR003439">
    <property type="entry name" value="ABC_transporter-like_ATP-bd"/>
</dbReference>
<evidence type="ECO:0000256" key="2">
    <source>
        <dbReference type="ARBA" id="ARBA00005417"/>
    </source>
</evidence>
<keyword evidence="7" id="KW-1278">Translocase</keyword>
<comment type="function">
    <text evidence="9">Probably part of an ABC transporter complex. Responsible for energy coupling to the transport system.</text>
</comment>
<dbReference type="GO" id="GO:0005524">
    <property type="term" value="F:ATP binding"/>
    <property type="evidence" value="ECO:0007669"/>
    <property type="project" value="UniProtKB-UniRule"/>
</dbReference>
<dbReference type="GO" id="GO:0016887">
    <property type="term" value="F:ATP hydrolysis activity"/>
    <property type="evidence" value="ECO:0007669"/>
    <property type="project" value="InterPro"/>
</dbReference>
<dbReference type="InterPro" id="IPR015856">
    <property type="entry name" value="ABC_transpr_CbiO/EcfA_su"/>
</dbReference>
<organism evidence="12 13">
    <name type="scientific">Desulfofarcimen acetoxidans (strain ATCC 49208 / DSM 771 / KCTC 5769 / VKM B-1644 / 5575)</name>
    <name type="common">Desulfotomaculum acetoxidans</name>
    <dbReference type="NCBI Taxonomy" id="485916"/>
    <lineage>
        <taxon>Bacteria</taxon>
        <taxon>Bacillati</taxon>
        <taxon>Bacillota</taxon>
        <taxon>Clostridia</taxon>
        <taxon>Eubacteriales</taxon>
        <taxon>Peptococcaceae</taxon>
        <taxon>Desulfofarcimen</taxon>
    </lineage>
</organism>
<feature type="domain" description="ABC transporter" evidence="11">
    <location>
        <begin position="6"/>
        <end position="241"/>
    </location>
</feature>
<evidence type="ECO:0000256" key="8">
    <source>
        <dbReference type="ARBA" id="ARBA00023136"/>
    </source>
</evidence>
<dbReference type="CDD" id="cd03225">
    <property type="entry name" value="ABC_cobalt_CbiO_domain1"/>
    <property type="match status" value="1"/>
</dbReference>
<name>C8VWS7_DESAS</name>
<keyword evidence="3 10" id="KW-0813">Transport</keyword>
<dbReference type="FunFam" id="3.40.50.300:FF:000224">
    <property type="entry name" value="Energy-coupling factor transporter ATP-binding protein EcfA"/>
    <property type="match status" value="1"/>
</dbReference>
<dbReference type="Pfam" id="PF00005">
    <property type="entry name" value="ABC_tran"/>
    <property type="match status" value="1"/>
</dbReference>
<keyword evidence="4 10" id="KW-1003">Cell membrane</keyword>
<dbReference type="GO" id="GO:0006824">
    <property type="term" value="P:cobalt ion transport"/>
    <property type="evidence" value="ECO:0007669"/>
    <property type="project" value="InterPro"/>
</dbReference>
<evidence type="ECO:0000256" key="1">
    <source>
        <dbReference type="ARBA" id="ARBA00004202"/>
    </source>
</evidence>
<sequence>MKEYILEAKGVEFRYPDGTGALNGINIAVEKGKKVAVLGSNGAGKSTLFLHFNGILKPHKGNILFNGQPVCYKHKQLTELRKNVGIVFQDPDTQLFSASVWQEISFGPINLGLPKEQVIQRVNAAMEATGITGLKDRPTHFLSYGQKKRVSIADILSMEPQVIIFDEPTAWLDPKLSLQVMEIFDLLNQQGKTVVLSTHDVDLAYTWADHIIVMEQGQVVGEGPPEVIFLKEDLVCNTGLERPFIVDMYLELKKSGYILSNKPLPRTKEALFALLAAQKTAAV</sequence>
<evidence type="ECO:0000256" key="7">
    <source>
        <dbReference type="ARBA" id="ARBA00022967"/>
    </source>
</evidence>
<dbReference type="InterPro" id="IPR050095">
    <property type="entry name" value="ECF_ABC_transporter_ATP-bd"/>
</dbReference>
<dbReference type="PANTHER" id="PTHR43553:SF24">
    <property type="entry name" value="ENERGY-COUPLING FACTOR TRANSPORTER ATP-BINDING PROTEIN ECFA1"/>
    <property type="match status" value="1"/>
</dbReference>
<dbReference type="SMART" id="SM00382">
    <property type="entry name" value="AAA"/>
    <property type="match status" value="1"/>
</dbReference>
<evidence type="ECO:0000256" key="4">
    <source>
        <dbReference type="ARBA" id="ARBA00022475"/>
    </source>
</evidence>
<evidence type="ECO:0000256" key="6">
    <source>
        <dbReference type="ARBA" id="ARBA00022840"/>
    </source>
</evidence>
<dbReference type="PROSITE" id="PS50893">
    <property type="entry name" value="ABC_TRANSPORTER_2"/>
    <property type="match status" value="1"/>
</dbReference>
<comment type="subcellular location">
    <subcellularLocation>
        <location evidence="1 10">Cell membrane</location>
        <topology evidence="1 10">Peripheral membrane protein</topology>
    </subcellularLocation>
</comment>
<proteinExistence type="inferred from homology"/>
<dbReference type="Proteomes" id="UP000002217">
    <property type="component" value="Chromosome"/>
</dbReference>
<keyword evidence="5 10" id="KW-0547">Nucleotide-binding</keyword>
<dbReference type="InterPro" id="IPR027417">
    <property type="entry name" value="P-loop_NTPase"/>
</dbReference>
<dbReference type="GO" id="GO:0042626">
    <property type="term" value="F:ATPase-coupled transmembrane transporter activity"/>
    <property type="evidence" value="ECO:0007669"/>
    <property type="project" value="TreeGrafter"/>
</dbReference>
<evidence type="ECO:0000259" key="11">
    <source>
        <dbReference type="PROSITE" id="PS50893"/>
    </source>
</evidence>
<dbReference type="InterPro" id="IPR003593">
    <property type="entry name" value="AAA+_ATPase"/>
</dbReference>
<dbReference type="KEGG" id="dae:Dtox_3733"/>
<evidence type="ECO:0000256" key="3">
    <source>
        <dbReference type="ARBA" id="ARBA00022448"/>
    </source>
</evidence>
<dbReference type="InterPro" id="IPR017871">
    <property type="entry name" value="ABC_transporter-like_CS"/>
</dbReference>
<keyword evidence="6 10" id="KW-0067">ATP-binding</keyword>
<comment type="function">
    <text evidence="10">Part of an ABC transporter complex. Responsible for energy coupling to the transport system.</text>
</comment>
<dbReference type="GO" id="GO:0043190">
    <property type="term" value="C:ATP-binding cassette (ABC) transporter complex"/>
    <property type="evidence" value="ECO:0007669"/>
    <property type="project" value="TreeGrafter"/>
</dbReference>
<evidence type="ECO:0000313" key="13">
    <source>
        <dbReference type="Proteomes" id="UP000002217"/>
    </source>
</evidence>
<dbReference type="PROSITE" id="PS00211">
    <property type="entry name" value="ABC_TRANSPORTER_1"/>
    <property type="match status" value="1"/>
</dbReference>
<evidence type="ECO:0000256" key="5">
    <source>
        <dbReference type="ARBA" id="ARBA00022741"/>
    </source>
</evidence>
<accession>C8VWS7</accession>
<evidence type="ECO:0000313" key="12">
    <source>
        <dbReference type="EMBL" id="ACV64441.1"/>
    </source>
</evidence>
<dbReference type="AlphaFoldDB" id="C8VWS7"/>
<reference evidence="12 13" key="1">
    <citation type="journal article" date="2009" name="Stand. Genomic Sci.">
        <title>Complete genome sequence of Desulfotomaculum acetoxidans type strain (5575).</title>
        <authorList>
            <person name="Spring S."/>
            <person name="Lapidus A."/>
            <person name="Schroder M."/>
            <person name="Gleim D."/>
            <person name="Sims D."/>
            <person name="Meincke L."/>
            <person name="Glavina Del Rio T."/>
            <person name="Tice H."/>
            <person name="Copeland A."/>
            <person name="Cheng J.F."/>
            <person name="Lucas S."/>
            <person name="Chen F."/>
            <person name="Nolan M."/>
            <person name="Bruce D."/>
            <person name="Goodwin L."/>
            <person name="Pitluck S."/>
            <person name="Ivanova N."/>
            <person name="Mavromatis K."/>
            <person name="Mikhailova N."/>
            <person name="Pati A."/>
            <person name="Chen A."/>
            <person name="Palaniappan K."/>
            <person name="Land M."/>
            <person name="Hauser L."/>
            <person name="Chang Y.J."/>
            <person name="Jeffries C.D."/>
            <person name="Chain P."/>
            <person name="Saunders E."/>
            <person name="Brettin T."/>
            <person name="Detter J.C."/>
            <person name="Goker M."/>
            <person name="Bristow J."/>
            <person name="Eisen J.A."/>
            <person name="Markowitz V."/>
            <person name="Hugenholtz P."/>
            <person name="Kyrpides N.C."/>
            <person name="Klenk H.P."/>
            <person name="Han C."/>
        </authorList>
    </citation>
    <scope>NUCLEOTIDE SEQUENCE [LARGE SCALE GENOMIC DNA]</scope>
    <source>
        <strain evidence="13">ATCC 49208 / DSM 771 / VKM B-1644</strain>
    </source>
</reference>
<dbReference type="STRING" id="485916.Dtox_3733"/>
<dbReference type="eggNOG" id="COG1122">
    <property type="taxonomic scope" value="Bacteria"/>
</dbReference>